<sequence>MGKGNDGEGSEKKGKGSKRERAAEFSVRRHTAVDSFHTSPMGFLHFVSELLLSRRGNPILQRETVRVDSSQSKLLTCMWPKEITAGDSN</sequence>
<comment type="caution">
    <text evidence="2">The sequence shown here is derived from an EMBL/GenBank/DDBJ whole genome shotgun (WGS) entry which is preliminary data.</text>
</comment>
<proteinExistence type="predicted"/>
<keyword evidence="3" id="KW-1185">Reference proteome</keyword>
<protein>
    <submittedName>
        <fullName evidence="2">Uncharacterized protein</fullName>
    </submittedName>
</protein>
<evidence type="ECO:0000256" key="1">
    <source>
        <dbReference type="SAM" id="MobiDB-lite"/>
    </source>
</evidence>
<evidence type="ECO:0000313" key="2">
    <source>
        <dbReference type="EMBL" id="KAG7476245.1"/>
    </source>
</evidence>
<feature type="region of interest" description="Disordered" evidence="1">
    <location>
        <begin position="1"/>
        <end position="26"/>
    </location>
</feature>
<dbReference type="Proteomes" id="UP000693946">
    <property type="component" value="Linkage Group LG9"/>
</dbReference>
<name>A0AAV6PYC3_SOLSE</name>
<organism evidence="2 3">
    <name type="scientific">Solea senegalensis</name>
    <name type="common">Senegalese sole</name>
    <dbReference type="NCBI Taxonomy" id="28829"/>
    <lineage>
        <taxon>Eukaryota</taxon>
        <taxon>Metazoa</taxon>
        <taxon>Chordata</taxon>
        <taxon>Craniata</taxon>
        <taxon>Vertebrata</taxon>
        <taxon>Euteleostomi</taxon>
        <taxon>Actinopterygii</taxon>
        <taxon>Neopterygii</taxon>
        <taxon>Teleostei</taxon>
        <taxon>Neoteleostei</taxon>
        <taxon>Acanthomorphata</taxon>
        <taxon>Carangaria</taxon>
        <taxon>Pleuronectiformes</taxon>
        <taxon>Pleuronectoidei</taxon>
        <taxon>Soleidae</taxon>
        <taxon>Solea</taxon>
    </lineage>
</organism>
<dbReference type="AlphaFoldDB" id="A0AAV6PYC3"/>
<accession>A0AAV6PYC3</accession>
<dbReference type="EMBL" id="JAGKHQ010000021">
    <property type="protein sequence ID" value="KAG7476245.1"/>
    <property type="molecule type" value="Genomic_DNA"/>
</dbReference>
<gene>
    <name evidence="2" type="ORF">JOB18_049520</name>
</gene>
<evidence type="ECO:0000313" key="3">
    <source>
        <dbReference type="Proteomes" id="UP000693946"/>
    </source>
</evidence>
<reference evidence="2 3" key="1">
    <citation type="journal article" date="2021" name="Sci. Rep.">
        <title>Chromosome anchoring in Senegalese sole (Solea senegalensis) reveals sex-associated markers and genome rearrangements in flatfish.</title>
        <authorList>
            <person name="Guerrero-Cozar I."/>
            <person name="Gomez-Garrido J."/>
            <person name="Berbel C."/>
            <person name="Martinez-Blanch J.F."/>
            <person name="Alioto T."/>
            <person name="Claros M.G."/>
            <person name="Gagnaire P.A."/>
            <person name="Manchado M."/>
        </authorList>
    </citation>
    <scope>NUCLEOTIDE SEQUENCE [LARGE SCALE GENOMIC DNA]</scope>
    <source>
        <strain evidence="2">Sse05_10M</strain>
    </source>
</reference>